<feature type="region of interest" description="Disordered" evidence="1">
    <location>
        <begin position="1"/>
        <end position="33"/>
    </location>
</feature>
<evidence type="ECO:0008006" key="4">
    <source>
        <dbReference type="Google" id="ProtNLM"/>
    </source>
</evidence>
<gene>
    <name evidence="2" type="ORF">HJC23_010688</name>
</gene>
<proteinExistence type="predicted"/>
<keyword evidence="3" id="KW-1185">Reference proteome</keyword>
<evidence type="ECO:0000313" key="3">
    <source>
        <dbReference type="Proteomes" id="UP001516023"/>
    </source>
</evidence>
<reference evidence="2 3" key="1">
    <citation type="journal article" date="2020" name="G3 (Bethesda)">
        <title>Improved Reference Genome for Cyclotella cryptica CCMP332, a Model for Cell Wall Morphogenesis, Salinity Adaptation, and Lipid Production in Diatoms (Bacillariophyta).</title>
        <authorList>
            <person name="Roberts W.R."/>
            <person name="Downey K.M."/>
            <person name="Ruck E.C."/>
            <person name="Traller J.C."/>
            <person name="Alverson A.J."/>
        </authorList>
    </citation>
    <scope>NUCLEOTIDE SEQUENCE [LARGE SCALE GENOMIC DNA]</scope>
    <source>
        <strain evidence="2 3">CCMP332</strain>
    </source>
</reference>
<accession>A0ABD3P9R5</accession>
<sequence>MSKQSTTTDVHLPPPTTTPQHPPPPSPHPKTTPWLTPARAFLFSTLPLGIGTYIGYRRALTESVAESLPPCSPLKTIRSIRGQSLPPPNTTTIQPLENSPTLPQIKVNAPLLAVRALAVGSLLSLSATSLLVSCIFYAAEAHSVEELMGKWRRWAPLRLREVERWLGVRVDRGERMEYEREVRGMSEEEELEYVRRRYGEEFRWEEG</sequence>
<dbReference type="AlphaFoldDB" id="A0ABD3P9R5"/>
<dbReference type="EMBL" id="JABMIG020000233">
    <property type="protein sequence ID" value="KAL3784564.1"/>
    <property type="molecule type" value="Genomic_DNA"/>
</dbReference>
<comment type="caution">
    <text evidence="2">The sequence shown here is derived from an EMBL/GenBank/DDBJ whole genome shotgun (WGS) entry which is preliminary data.</text>
</comment>
<evidence type="ECO:0000313" key="2">
    <source>
        <dbReference type="EMBL" id="KAL3784564.1"/>
    </source>
</evidence>
<protein>
    <recommendedName>
        <fullName evidence="4">Transmembrane protein 242</fullName>
    </recommendedName>
</protein>
<feature type="compositionally biased region" description="Pro residues" evidence="1">
    <location>
        <begin position="12"/>
        <end position="30"/>
    </location>
</feature>
<organism evidence="2 3">
    <name type="scientific">Cyclotella cryptica</name>
    <dbReference type="NCBI Taxonomy" id="29204"/>
    <lineage>
        <taxon>Eukaryota</taxon>
        <taxon>Sar</taxon>
        <taxon>Stramenopiles</taxon>
        <taxon>Ochrophyta</taxon>
        <taxon>Bacillariophyta</taxon>
        <taxon>Coscinodiscophyceae</taxon>
        <taxon>Thalassiosirophycidae</taxon>
        <taxon>Stephanodiscales</taxon>
        <taxon>Stephanodiscaceae</taxon>
        <taxon>Cyclotella</taxon>
    </lineage>
</organism>
<dbReference type="Proteomes" id="UP001516023">
    <property type="component" value="Unassembled WGS sequence"/>
</dbReference>
<evidence type="ECO:0000256" key="1">
    <source>
        <dbReference type="SAM" id="MobiDB-lite"/>
    </source>
</evidence>
<name>A0ABD3P9R5_9STRA</name>